<reference evidence="2 3" key="1">
    <citation type="submission" date="2019-04" db="EMBL/GenBank/DDBJ databases">
        <title>An improved genome assembly and genetic linkage map for asparagus bean, Vigna unguiculata ssp. sesquipedialis.</title>
        <authorList>
            <person name="Xia Q."/>
            <person name="Zhang R."/>
            <person name="Dong Y."/>
        </authorList>
    </citation>
    <scope>NUCLEOTIDE SEQUENCE [LARGE SCALE GENOMIC DNA]</scope>
    <source>
        <tissue evidence="2">Leaf</tissue>
    </source>
</reference>
<gene>
    <name evidence="2" type="ORF">DEO72_LG7g1804</name>
</gene>
<sequence length="235" mass="25165">MAQHLPIQASIIVSQNSTRKQRSTASPPGSRPHVARRKCFRPPGGIHLPPGASVLPDPTVFSSPPGGAHRAARRLLSADPLTLRLSPGGFVSPPGAMPEQYLTGFSISTNLLAPPGGIPDADLLTHFSASSAILTLSSSPTITPQIHSPLEQRDAAWQKPIAARRFKPNEEQCSSLMSRLAVGIEPPGGFWEKPRNPIKQRGKIGGKHTVPIIKVQYNANVSKTLKTTPLTWIPC</sequence>
<evidence type="ECO:0000313" key="2">
    <source>
        <dbReference type="EMBL" id="QCE00514.1"/>
    </source>
</evidence>
<evidence type="ECO:0000256" key="1">
    <source>
        <dbReference type="SAM" id="MobiDB-lite"/>
    </source>
</evidence>
<accession>A0A4D6MIA8</accession>
<feature type="region of interest" description="Disordered" evidence="1">
    <location>
        <begin position="1"/>
        <end position="35"/>
    </location>
</feature>
<organism evidence="2 3">
    <name type="scientific">Vigna unguiculata</name>
    <name type="common">Cowpea</name>
    <dbReference type="NCBI Taxonomy" id="3917"/>
    <lineage>
        <taxon>Eukaryota</taxon>
        <taxon>Viridiplantae</taxon>
        <taxon>Streptophyta</taxon>
        <taxon>Embryophyta</taxon>
        <taxon>Tracheophyta</taxon>
        <taxon>Spermatophyta</taxon>
        <taxon>Magnoliopsida</taxon>
        <taxon>eudicotyledons</taxon>
        <taxon>Gunneridae</taxon>
        <taxon>Pentapetalae</taxon>
        <taxon>rosids</taxon>
        <taxon>fabids</taxon>
        <taxon>Fabales</taxon>
        <taxon>Fabaceae</taxon>
        <taxon>Papilionoideae</taxon>
        <taxon>50 kb inversion clade</taxon>
        <taxon>NPAAA clade</taxon>
        <taxon>indigoferoid/millettioid clade</taxon>
        <taxon>Phaseoleae</taxon>
        <taxon>Vigna</taxon>
    </lineage>
</organism>
<feature type="compositionally biased region" description="Polar residues" evidence="1">
    <location>
        <begin position="11"/>
        <end position="27"/>
    </location>
</feature>
<keyword evidence="3" id="KW-1185">Reference proteome</keyword>
<proteinExistence type="predicted"/>
<dbReference type="AlphaFoldDB" id="A0A4D6MIA8"/>
<dbReference type="EMBL" id="CP039351">
    <property type="protein sequence ID" value="QCE00514.1"/>
    <property type="molecule type" value="Genomic_DNA"/>
</dbReference>
<protein>
    <submittedName>
        <fullName evidence="2">Uncharacterized protein</fullName>
    </submittedName>
</protein>
<evidence type="ECO:0000313" key="3">
    <source>
        <dbReference type="Proteomes" id="UP000501690"/>
    </source>
</evidence>
<name>A0A4D6MIA8_VIGUN</name>
<dbReference type="Proteomes" id="UP000501690">
    <property type="component" value="Linkage Group LG7"/>
</dbReference>